<proteinExistence type="predicted"/>
<feature type="transmembrane region" description="Helical" evidence="6">
    <location>
        <begin position="504"/>
        <end position="528"/>
    </location>
</feature>
<dbReference type="PANTHER" id="PTHR46953:SF1">
    <property type="entry name" value="G-PROTEIN COUPLED RECEPTOR MTH-LIKE 1-RELATED"/>
    <property type="match status" value="1"/>
</dbReference>
<evidence type="ECO:0000256" key="6">
    <source>
        <dbReference type="SAM" id="Phobius"/>
    </source>
</evidence>
<dbReference type="CDD" id="cd15039">
    <property type="entry name" value="7tmB3_Methuselah-like"/>
    <property type="match status" value="1"/>
</dbReference>
<dbReference type="Pfam" id="PF00002">
    <property type="entry name" value="7tm_2"/>
    <property type="match status" value="1"/>
</dbReference>
<keyword evidence="2 6" id="KW-0812">Transmembrane</keyword>
<dbReference type="InterPro" id="IPR052808">
    <property type="entry name" value="GPCR_Mth-like"/>
</dbReference>
<reference evidence="8" key="1">
    <citation type="submission" date="2020-11" db="EMBL/GenBank/DDBJ databases">
        <authorList>
            <person name="Tran Van P."/>
        </authorList>
    </citation>
    <scope>NUCLEOTIDE SEQUENCE</scope>
</reference>
<dbReference type="GO" id="GO:0004930">
    <property type="term" value="F:G protein-coupled receptor activity"/>
    <property type="evidence" value="ECO:0007669"/>
    <property type="project" value="InterPro"/>
</dbReference>
<evidence type="ECO:0000256" key="3">
    <source>
        <dbReference type="ARBA" id="ARBA00022989"/>
    </source>
</evidence>
<dbReference type="SUPFAM" id="SSF81321">
    <property type="entry name" value="Family A G protein-coupled receptor-like"/>
    <property type="match status" value="1"/>
</dbReference>
<sequence>MWYHQLVTASILFLRLIRCDPILNKCCGENQVLQFVPETSERKCSNFISSGGEGLNDPGSWLISFANVTSSIPLEANGTFETRLGVFPDCGPSGTHQLLSPGVFPSDAFLVTPSSGVLNLIGSKAFFNASDFCLDGLVLTDTASSILPAAVVCQLPLSVNIPKCCPQGEAYQIEANGSSSQCVPTNQTAAFVPPLTNSATVVMEPGRIPECHSRVMLQPHVTPDEMYQITPEGFLHIPKLDFLLESSHFCVDQTVDDPKHPIALMCYPEEPVMEALGDFPPEECLNTTCFQTCCPIGQLYDVSVTGCVDQQSLDEVISPFVPPLQNLADPLPTSYDAFSGDHQTFYGMNPVSRMPFCPHSPGEFIDVYPAQSSNDSHGPRTGQVYLLDTGQLYVADSRITMDIPSYCVGNLKGGDGAIQPFALFCFPTDSAPADPAWLHVTVMTLLTISAVSLFVTIIVSLLLPDSKSLRGLIQIATFASLFFVVLCFIVLRSKPEPAALGCNILGYVSLFAMLSAFFWLNVMSFDTWWKIRSMSQTRSSKRSIQRKFLQYCFYAYGCSLFITLVAVALQFSPGIPETMLRPDFDRTPGCWFQIHRAPVWAYLYGPIAILLVANCIFFLLTARILFLHQRDTRKLDKNKGDTSMLLVCLKLFVIMGISWIAEILGAKFSPYGQGWYFIDFINCLQGFFIFLVFVVKKKSWADLKKRCNFRGPNSMNTTTTSSLGATGSSWTARNKRGAYTVTKAPAENRKLESTVIQMTPEAPQERISPLESNPELNRSF</sequence>
<gene>
    <name evidence="8" type="ORF">CTOB1V02_LOCUS2096</name>
</gene>
<feature type="transmembrane region" description="Helical" evidence="6">
    <location>
        <begin position="475"/>
        <end position="492"/>
    </location>
</feature>
<dbReference type="AlphaFoldDB" id="A0A7R8W799"/>
<organism evidence="8">
    <name type="scientific">Cyprideis torosa</name>
    <dbReference type="NCBI Taxonomy" id="163714"/>
    <lineage>
        <taxon>Eukaryota</taxon>
        <taxon>Metazoa</taxon>
        <taxon>Ecdysozoa</taxon>
        <taxon>Arthropoda</taxon>
        <taxon>Crustacea</taxon>
        <taxon>Oligostraca</taxon>
        <taxon>Ostracoda</taxon>
        <taxon>Podocopa</taxon>
        <taxon>Podocopida</taxon>
        <taxon>Cytherocopina</taxon>
        <taxon>Cytheroidea</taxon>
        <taxon>Cytherideidae</taxon>
        <taxon>Cyprideis</taxon>
    </lineage>
</organism>
<feature type="region of interest" description="Disordered" evidence="5">
    <location>
        <begin position="760"/>
        <end position="780"/>
    </location>
</feature>
<name>A0A7R8W799_9CRUS</name>
<evidence type="ECO:0000256" key="1">
    <source>
        <dbReference type="ARBA" id="ARBA00004141"/>
    </source>
</evidence>
<evidence type="ECO:0000256" key="4">
    <source>
        <dbReference type="ARBA" id="ARBA00023136"/>
    </source>
</evidence>
<evidence type="ECO:0000256" key="5">
    <source>
        <dbReference type="SAM" id="MobiDB-lite"/>
    </source>
</evidence>
<dbReference type="EMBL" id="OB660312">
    <property type="protein sequence ID" value="CAD7224126.1"/>
    <property type="molecule type" value="Genomic_DNA"/>
</dbReference>
<keyword evidence="4 6" id="KW-0472">Membrane</keyword>
<evidence type="ECO:0000313" key="8">
    <source>
        <dbReference type="EMBL" id="CAD7224126.1"/>
    </source>
</evidence>
<evidence type="ECO:0000256" key="2">
    <source>
        <dbReference type="ARBA" id="ARBA00022692"/>
    </source>
</evidence>
<dbReference type="GO" id="GO:0007166">
    <property type="term" value="P:cell surface receptor signaling pathway"/>
    <property type="evidence" value="ECO:0007669"/>
    <property type="project" value="InterPro"/>
</dbReference>
<feature type="compositionally biased region" description="Polar residues" evidence="5">
    <location>
        <begin position="770"/>
        <end position="780"/>
    </location>
</feature>
<dbReference type="PANTHER" id="PTHR46953">
    <property type="entry name" value="G-PROTEIN COUPLED RECEPTOR MTH-LIKE 1-RELATED"/>
    <property type="match status" value="1"/>
</dbReference>
<dbReference type="PROSITE" id="PS50261">
    <property type="entry name" value="G_PROTEIN_RECEP_F2_4"/>
    <property type="match status" value="1"/>
</dbReference>
<dbReference type="OrthoDB" id="6134459at2759"/>
<dbReference type="Gene3D" id="1.20.1070.10">
    <property type="entry name" value="Rhodopsin 7-helix transmembrane proteins"/>
    <property type="match status" value="1"/>
</dbReference>
<feature type="transmembrane region" description="Helical" evidence="6">
    <location>
        <begin position="601"/>
        <end position="622"/>
    </location>
</feature>
<accession>A0A7R8W799</accession>
<evidence type="ECO:0000256" key="7">
    <source>
        <dbReference type="SAM" id="SignalP"/>
    </source>
</evidence>
<feature type="transmembrane region" description="Helical" evidence="6">
    <location>
        <begin position="643"/>
        <end position="661"/>
    </location>
</feature>
<feature type="transmembrane region" description="Helical" evidence="6">
    <location>
        <begin position="548"/>
        <end position="571"/>
    </location>
</feature>
<feature type="signal peptide" evidence="7">
    <location>
        <begin position="1"/>
        <end position="19"/>
    </location>
</feature>
<comment type="subcellular location">
    <subcellularLocation>
        <location evidence="1">Membrane</location>
        <topology evidence="1">Multi-pass membrane protein</topology>
    </subcellularLocation>
</comment>
<protein>
    <submittedName>
        <fullName evidence="8">Uncharacterized protein</fullName>
    </submittedName>
</protein>
<keyword evidence="3 6" id="KW-1133">Transmembrane helix</keyword>
<feature type="transmembrane region" description="Helical" evidence="6">
    <location>
        <begin position="436"/>
        <end position="463"/>
    </location>
</feature>
<keyword evidence="7" id="KW-0732">Signal</keyword>
<dbReference type="InterPro" id="IPR017981">
    <property type="entry name" value="GPCR_2-like_7TM"/>
</dbReference>
<dbReference type="InterPro" id="IPR000832">
    <property type="entry name" value="GPCR_2_secretin-like"/>
</dbReference>
<feature type="chain" id="PRO_5043680624" evidence="7">
    <location>
        <begin position="20"/>
        <end position="780"/>
    </location>
</feature>
<feature type="transmembrane region" description="Helical" evidence="6">
    <location>
        <begin position="673"/>
        <end position="695"/>
    </location>
</feature>
<dbReference type="GO" id="GO:0016020">
    <property type="term" value="C:membrane"/>
    <property type="evidence" value="ECO:0007669"/>
    <property type="project" value="UniProtKB-SubCell"/>
</dbReference>